<proteinExistence type="predicted"/>
<feature type="compositionally biased region" description="Basic residues" evidence="1">
    <location>
        <begin position="385"/>
        <end position="395"/>
    </location>
</feature>
<evidence type="ECO:0000313" key="2">
    <source>
        <dbReference type="EMBL" id="GME80427.1"/>
    </source>
</evidence>
<dbReference type="InterPro" id="IPR017956">
    <property type="entry name" value="AT_hook_DNA-bd_motif"/>
</dbReference>
<dbReference type="EMBL" id="BSXU01014206">
    <property type="protein sequence ID" value="GME80427.1"/>
    <property type="molecule type" value="Genomic_DNA"/>
</dbReference>
<feature type="compositionally biased region" description="Basic and acidic residues" evidence="1">
    <location>
        <begin position="149"/>
        <end position="162"/>
    </location>
</feature>
<feature type="region of interest" description="Disordered" evidence="1">
    <location>
        <begin position="1"/>
        <end position="405"/>
    </location>
</feature>
<feature type="compositionally biased region" description="Basic residues" evidence="1">
    <location>
        <begin position="45"/>
        <end position="57"/>
    </location>
</feature>
<keyword evidence="3" id="KW-1185">Reference proteome</keyword>
<feature type="compositionally biased region" description="Basic residues" evidence="1">
    <location>
        <begin position="231"/>
        <end position="243"/>
    </location>
</feature>
<feature type="compositionally biased region" description="Basic and acidic residues" evidence="1">
    <location>
        <begin position="211"/>
        <end position="224"/>
    </location>
</feature>
<dbReference type="AlphaFoldDB" id="A0A9W6WL86"/>
<comment type="caution">
    <text evidence="2">The sequence shown here is derived from an EMBL/GenBank/DDBJ whole genome shotgun (WGS) entry which is preliminary data.</text>
</comment>
<protein>
    <submittedName>
        <fullName evidence="2">Unnamed protein product</fullName>
    </submittedName>
</protein>
<feature type="compositionally biased region" description="Acidic residues" evidence="1">
    <location>
        <begin position="340"/>
        <end position="350"/>
    </location>
</feature>
<feature type="compositionally biased region" description="Basic and acidic residues" evidence="1">
    <location>
        <begin position="87"/>
        <end position="100"/>
    </location>
</feature>
<feature type="compositionally biased region" description="Basic and acidic residues" evidence="1">
    <location>
        <begin position="14"/>
        <end position="38"/>
    </location>
</feature>
<dbReference type="SMART" id="SM00384">
    <property type="entry name" value="AT_hook"/>
    <property type="match status" value="6"/>
</dbReference>
<accession>A0A9W6WL86</accession>
<organism evidence="2 3">
    <name type="scientific">Ambrosiozyma monospora</name>
    <name type="common">Yeast</name>
    <name type="synonym">Endomycopsis monosporus</name>
    <dbReference type="NCBI Taxonomy" id="43982"/>
    <lineage>
        <taxon>Eukaryota</taxon>
        <taxon>Fungi</taxon>
        <taxon>Dikarya</taxon>
        <taxon>Ascomycota</taxon>
        <taxon>Saccharomycotina</taxon>
        <taxon>Pichiomycetes</taxon>
        <taxon>Pichiales</taxon>
        <taxon>Pichiaceae</taxon>
        <taxon>Ambrosiozyma</taxon>
    </lineage>
</organism>
<feature type="compositionally biased region" description="Acidic residues" evidence="1">
    <location>
        <begin position="1"/>
        <end position="13"/>
    </location>
</feature>
<feature type="region of interest" description="Disordered" evidence="1">
    <location>
        <begin position="457"/>
        <end position="495"/>
    </location>
</feature>
<dbReference type="PRINTS" id="PR00929">
    <property type="entry name" value="ATHOOK"/>
</dbReference>
<evidence type="ECO:0000313" key="3">
    <source>
        <dbReference type="Proteomes" id="UP001165063"/>
    </source>
</evidence>
<name>A0A9W6WL86_AMBMO</name>
<feature type="compositionally biased region" description="Basic and acidic residues" evidence="1">
    <location>
        <begin position="467"/>
        <end position="480"/>
    </location>
</feature>
<dbReference type="Proteomes" id="UP001165063">
    <property type="component" value="Unassembled WGS sequence"/>
</dbReference>
<feature type="compositionally biased region" description="Basic residues" evidence="1">
    <location>
        <begin position="107"/>
        <end position="119"/>
    </location>
</feature>
<gene>
    <name evidence="2" type="ORF">Amon01_000984200</name>
</gene>
<dbReference type="GO" id="GO:0003677">
    <property type="term" value="F:DNA binding"/>
    <property type="evidence" value="ECO:0007669"/>
    <property type="project" value="InterPro"/>
</dbReference>
<reference evidence="2" key="1">
    <citation type="submission" date="2023-04" db="EMBL/GenBank/DDBJ databases">
        <title>Ambrosiozyma monospora NBRC 1965.</title>
        <authorList>
            <person name="Ichikawa N."/>
            <person name="Sato H."/>
            <person name="Tonouchi N."/>
        </authorList>
    </citation>
    <scope>NUCLEOTIDE SEQUENCE</scope>
    <source>
        <strain evidence="2">NBRC 1965</strain>
    </source>
</reference>
<evidence type="ECO:0000256" key="1">
    <source>
        <dbReference type="SAM" id="MobiDB-lite"/>
    </source>
</evidence>
<sequence length="495" mass="54991">MLLLREEEEDQEEDQRKLEDSTENDAPKEKRGRPRAEPIVDVAPKRGRGRPRGRSKKSLLIEAKLSYLKGGKSKANPIELEDSTENDAPKEKRGRPRAEPIVDVAPKRGRGRPRGRSKKSLLIEAKLSYLKGGKSKANPIELEDSTENDAPKEKRGRPRAEPIVDVAPKRGRGRPRGRSKKSLLIEAKLSYLKGGKSKANPIELEDSTENDAPKEKRGRPRAEPIVDVAPKRGRGRPRGRSKKSLLIEAKLSYLKGGKSKANPIELEDSTESDAPKEKSGRPRTKPIVAAGPPKKRGRPRIKPIVEAGPKRGRGRPKKELVIEVNPSDVDEGKLQADPIVEPEEGAEILENDTMAEVGSPDVDSNSNEEAPKKTSMVPAEENVTKRGRGRPKKNRTNPFKKPVKNIASFHGDRILRVQKRSISYLEQGETDLDFDEVESTSKRRKKGLTEHAETIVLVDDEADDDHLDNNDSSNEKETIRETISIIDKGNADAET</sequence>
<feature type="compositionally biased region" description="Basic residues" evidence="1">
    <location>
        <begin position="169"/>
        <end position="181"/>
    </location>
</feature>